<feature type="compositionally biased region" description="Basic and acidic residues" evidence="1">
    <location>
        <begin position="282"/>
        <end position="295"/>
    </location>
</feature>
<dbReference type="Proteomes" id="UP000298030">
    <property type="component" value="Unassembled WGS sequence"/>
</dbReference>
<feature type="domain" description="DUF6533" evidence="3">
    <location>
        <begin position="3"/>
        <end position="40"/>
    </location>
</feature>
<name>A0A4Y7SIN3_COPMI</name>
<feature type="transmembrane region" description="Helical" evidence="2">
    <location>
        <begin position="149"/>
        <end position="172"/>
    </location>
</feature>
<keyword evidence="5" id="KW-1185">Reference proteome</keyword>
<proteinExistence type="predicted"/>
<gene>
    <name evidence="4" type="ORF">FA13DRAFT_1741645</name>
</gene>
<organism evidence="4 5">
    <name type="scientific">Coprinellus micaceus</name>
    <name type="common">Glistening ink-cap mushroom</name>
    <name type="synonym">Coprinus micaceus</name>
    <dbReference type="NCBI Taxonomy" id="71717"/>
    <lineage>
        <taxon>Eukaryota</taxon>
        <taxon>Fungi</taxon>
        <taxon>Dikarya</taxon>
        <taxon>Basidiomycota</taxon>
        <taxon>Agaricomycotina</taxon>
        <taxon>Agaricomycetes</taxon>
        <taxon>Agaricomycetidae</taxon>
        <taxon>Agaricales</taxon>
        <taxon>Agaricineae</taxon>
        <taxon>Psathyrellaceae</taxon>
        <taxon>Coprinellus</taxon>
    </lineage>
</organism>
<evidence type="ECO:0000256" key="1">
    <source>
        <dbReference type="SAM" id="MobiDB-lite"/>
    </source>
</evidence>
<evidence type="ECO:0000313" key="5">
    <source>
        <dbReference type="Proteomes" id="UP000298030"/>
    </source>
</evidence>
<feature type="region of interest" description="Disordered" evidence="1">
    <location>
        <begin position="262"/>
        <end position="295"/>
    </location>
</feature>
<keyword evidence="2" id="KW-0812">Transmembrane</keyword>
<evidence type="ECO:0000313" key="4">
    <source>
        <dbReference type="EMBL" id="TEB21713.1"/>
    </source>
</evidence>
<keyword evidence="2" id="KW-0472">Membrane</keyword>
<comment type="caution">
    <text evidence="4">The sequence shown here is derived from an EMBL/GenBank/DDBJ whole genome shotgun (WGS) entry which is preliminary data.</text>
</comment>
<dbReference type="EMBL" id="QPFP01000104">
    <property type="protein sequence ID" value="TEB21713.1"/>
    <property type="molecule type" value="Genomic_DNA"/>
</dbReference>
<dbReference type="InterPro" id="IPR045340">
    <property type="entry name" value="DUF6533"/>
</dbReference>
<sequence length="295" mass="32952">MALLYHYATTFDEEVKYIWPQPTWKLGRILFLTARYASILSIISDWTTSTPNFADISVVGCQVGLYASNLTGMVSRMAAEGTLWLCLYALLEGKARYLYLLIVGFLCFTIPAQVLQSFYIFSPKAITPSLMDNIVGWPCNFGPVRHQSYYAIATYLTFTRALLAALVGFVTISIRYRKQDHSLIRVIRREGGMYYISALVLLFAVALVSTPGIPVKDKYSIVGPLRLVLINVFVERLILRMRNVDDPGTQACISTLMFNRPAPRSGSDASEDISEALSEASPLERRASSEEKSIA</sequence>
<dbReference type="AlphaFoldDB" id="A0A4Y7SIN3"/>
<dbReference type="OrthoDB" id="3037019at2759"/>
<evidence type="ECO:0000259" key="3">
    <source>
        <dbReference type="Pfam" id="PF20151"/>
    </source>
</evidence>
<feature type="transmembrane region" description="Helical" evidence="2">
    <location>
        <begin position="98"/>
        <end position="121"/>
    </location>
</feature>
<accession>A0A4Y7SIN3</accession>
<feature type="transmembrane region" description="Helical" evidence="2">
    <location>
        <begin position="193"/>
        <end position="213"/>
    </location>
</feature>
<dbReference type="Pfam" id="PF20151">
    <property type="entry name" value="DUF6533"/>
    <property type="match status" value="1"/>
</dbReference>
<protein>
    <recommendedName>
        <fullName evidence="3">DUF6533 domain-containing protein</fullName>
    </recommendedName>
</protein>
<reference evidence="4 5" key="1">
    <citation type="journal article" date="2019" name="Nat. Ecol. Evol.">
        <title>Megaphylogeny resolves global patterns of mushroom evolution.</title>
        <authorList>
            <person name="Varga T."/>
            <person name="Krizsan K."/>
            <person name="Foldi C."/>
            <person name="Dima B."/>
            <person name="Sanchez-Garcia M."/>
            <person name="Sanchez-Ramirez S."/>
            <person name="Szollosi G.J."/>
            <person name="Szarkandi J.G."/>
            <person name="Papp V."/>
            <person name="Albert L."/>
            <person name="Andreopoulos W."/>
            <person name="Angelini C."/>
            <person name="Antonin V."/>
            <person name="Barry K.W."/>
            <person name="Bougher N.L."/>
            <person name="Buchanan P."/>
            <person name="Buyck B."/>
            <person name="Bense V."/>
            <person name="Catcheside P."/>
            <person name="Chovatia M."/>
            <person name="Cooper J."/>
            <person name="Damon W."/>
            <person name="Desjardin D."/>
            <person name="Finy P."/>
            <person name="Geml J."/>
            <person name="Haridas S."/>
            <person name="Hughes K."/>
            <person name="Justo A."/>
            <person name="Karasinski D."/>
            <person name="Kautmanova I."/>
            <person name="Kiss B."/>
            <person name="Kocsube S."/>
            <person name="Kotiranta H."/>
            <person name="LaButti K.M."/>
            <person name="Lechner B.E."/>
            <person name="Liimatainen K."/>
            <person name="Lipzen A."/>
            <person name="Lukacs Z."/>
            <person name="Mihaltcheva S."/>
            <person name="Morgado L.N."/>
            <person name="Niskanen T."/>
            <person name="Noordeloos M.E."/>
            <person name="Ohm R.A."/>
            <person name="Ortiz-Santana B."/>
            <person name="Ovrebo C."/>
            <person name="Racz N."/>
            <person name="Riley R."/>
            <person name="Savchenko A."/>
            <person name="Shiryaev A."/>
            <person name="Soop K."/>
            <person name="Spirin V."/>
            <person name="Szebenyi C."/>
            <person name="Tomsovsky M."/>
            <person name="Tulloss R.E."/>
            <person name="Uehling J."/>
            <person name="Grigoriev I.V."/>
            <person name="Vagvolgyi C."/>
            <person name="Papp T."/>
            <person name="Martin F.M."/>
            <person name="Miettinen O."/>
            <person name="Hibbett D.S."/>
            <person name="Nagy L.G."/>
        </authorList>
    </citation>
    <scope>NUCLEOTIDE SEQUENCE [LARGE SCALE GENOMIC DNA]</scope>
    <source>
        <strain evidence="4 5">FP101781</strain>
    </source>
</reference>
<evidence type="ECO:0000256" key="2">
    <source>
        <dbReference type="SAM" id="Phobius"/>
    </source>
</evidence>
<keyword evidence="2" id="KW-1133">Transmembrane helix</keyword>